<geneLocation type="nucleomorph" evidence="2"/>
<sequence length="342" mass="43235">MILNKACFSVVEFFLYLCKITLKFFIAFEVFCYRLCSDTEIFYLDINFKKFNFFEHKCQKIYYYKIKLQQIWILNKQFYNKIRINKRIFFINLALKFSRCCETNLTFFLIYFYEKLNVRIKFLFFSQRHEKKIFLLFRRNYLAHSRSYFFKKFTLLRMCYSFDNFKNSSYNFLKLNLKNYINNLNTYIYTKNIFFSIKIIKCYYVKHRYNLYKFSRFFESYFKNTDLVKKIQQRFRIHFYLLKLFFFHFLCQDIFFLNQIFYFFGDLRTISTTKKYIFCSRKNDWLFYHNKHRTRNMHFQIFSENIDCDVNIKTKRYYFPLEILCRNFPSFFLKLFKKKNYH</sequence>
<name>F2HHL8_9CRYP</name>
<feature type="transmembrane region" description="Helical" evidence="1">
    <location>
        <begin position="239"/>
        <end position="264"/>
    </location>
</feature>
<protein>
    <submittedName>
        <fullName evidence="2">Uncharacterized protein</fullName>
    </submittedName>
</protein>
<dbReference type="AlphaFoldDB" id="F2HHL8"/>
<proteinExistence type="predicted"/>
<organism evidence="2 3">
    <name type="scientific">Cryptomonas paramaecium</name>
    <dbReference type="NCBI Taxonomy" id="2898"/>
    <lineage>
        <taxon>Eukaryota</taxon>
        <taxon>Cryptophyceae</taxon>
        <taxon>Cryptomonadales</taxon>
        <taxon>Cryptomonadaceae</taxon>
        <taxon>Cryptomonas</taxon>
    </lineage>
</organism>
<accession>F2HHL8</accession>
<keyword evidence="2" id="KW-0542">Nucleomorph</keyword>
<reference evidence="2 3" key="1">
    <citation type="journal article" date="2011" name="Genome Biol. Evol.">
        <title>Complete nucleomorph genome sequence of the nonphotosynthetic alga Cryptomonas paramecium reveals a core nucleomorph gene set.</title>
        <authorList>
            <person name="Tanifuji G."/>
            <person name="Onodera N.T."/>
            <person name="Wheeler T.J."/>
            <person name="Dlutek M."/>
            <person name="Donaher N."/>
            <person name="Archibald J.M."/>
        </authorList>
    </citation>
    <scope>NUCLEOTIDE SEQUENCE [LARGE SCALE GENOMIC DNA]</scope>
    <source>
        <strain evidence="2 3">CCAP977/2A</strain>
    </source>
</reference>
<evidence type="ECO:0000313" key="3">
    <source>
        <dbReference type="Proteomes" id="UP000243423"/>
    </source>
</evidence>
<dbReference type="EMBL" id="CP002172">
    <property type="protein sequence ID" value="AEA38814.1"/>
    <property type="molecule type" value="Genomic_DNA"/>
</dbReference>
<gene>
    <name evidence="2" type="ORF">CPARA_1gp156</name>
</gene>
<evidence type="ECO:0000313" key="2">
    <source>
        <dbReference type="EMBL" id="AEA38814.1"/>
    </source>
</evidence>
<dbReference type="GeneID" id="10447084"/>
<keyword evidence="1" id="KW-0812">Transmembrane</keyword>
<evidence type="ECO:0000256" key="1">
    <source>
        <dbReference type="SAM" id="Phobius"/>
    </source>
</evidence>
<dbReference type="RefSeq" id="XP_003239712.1">
    <property type="nucleotide sequence ID" value="XM_003239664.1"/>
</dbReference>
<keyword evidence="1" id="KW-1133">Transmembrane helix</keyword>
<keyword evidence="1" id="KW-0472">Membrane</keyword>
<dbReference type="Proteomes" id="UP000243423">
    <property type="component" value="Nucleomorph 1"/>
</dbReference>